<evidence type="ECO:0000313" key="1">
    <source>
        <dbReference type="EMBL" id="GFJ81935.1"/>
    </source>
</evidence>
<dbReference type="EMBL" id="BLPF01000002">
    <property type="protein sequence ID" value="GFJ81935.1"/>
    <property type="molecule type" value="Genomic_DNA"/>
</dbReference>
<organism evidence="1 2">
    <name type="scientific">Phytohabitans houttuyneae</name>
    <dbReference type="NCBI Taxonomy" id="1076126"/>
    <lineage>
        <taxon>Bacteria</taxon>
        <taxon>Bacillati</taxon>
        <taxon>Actinomycetota</taxon>
        <taxon>Actinomycetes</taxon>
        <taxon>Micromonosporales</taxon>
        <taxon>Micromonosporaceae</taxon>
    </lineage>
</organism>
<comment type="caution">
    <text evidence="1">The sequence shown here is derived from an EMBL/GenBank/DDBJ whole genome shotgun (WGS) entry which is preliminary data.</text>
</comment>
<accession>A0A6V8KMR7</accession>
<keyword evidence="2" id="KW-1185">Reference proteome</keyword>
<protein>
    <submittedName>
        <fullName evidence="1">Uncharacterized protein</fullName>
    </submittedName>
</protein>
<dbReference type="RefSeq" id="WP_173061801.1">
    <property type="nucleotide sequence ID" value="NZ_BAABGO010000052.1"/>
</dbReference>
<proteinExistence type="predicted"/>
<name>A0A6V8KMR7_9ACTN</name>
<gene>
    <name evidence="1" type="ORF">Phou_061150</name>
</gene>
<dbReference type="Proteomes" id="UP000482800">
    <property type="component" value="Unassembled WGS sequence"/>
</dbReference>
<evidence type="ECO:0000313" key="2">
    <source>
        <dbReference type="Proteomes" id="UP000482800"/>
    </source>
</evidence>
<dbReference type="AlphaFoldDB" id="A0A6V8KMR7"/>
<sequence length="186" mass="19042">MTQPDISGILGRGRELLTSENLDDSRIDMAAQQSIARLSQGETEQQICALALLSGVKAESHGLAGIFGDDSTAAADIAAQLGTDASGLIPSQADVTLVTPPDSSIPTVVFRSEARDDTSRLDSAFTTLIGESGNMLSDRVDLSAAGDPATPWLCMWVCAMCALAIRAGNPGAPVCAACLTCVAGSS</sequence>
<reference evidence="1 2" key="1">
    <citation type="submission" date="2020-03" db="EMBL/GenBank/DDBJ databases">
        <title>Whole genome shotgun sequence of Phytohabitans houttuyneae NBRC 108639.</title>
        <authorList>
            <person name="Komaki H."/>
            <person name="Tamura T."/>
        </authorList>
    </citation>
    <scope>NUCLEOTIDE SEQUENCE [LARGE SCALE GENOMIC DNA]</scope>
    <source>
        <strain evidence="1 2">NBRC 108639</strain>
    </source>
</reference>
<reference evidence="1 2" key="2">
    <citation type="submission" date="2020-03" db="EMBL/GenBank/DDBJ databases">
        <authorList>
            <person name="Ichikawa N."/>
            <person name="Kimura A."/>
            <person name="Kitahashi Y."/>
            <person name="Uohara A."/>
        </authorList>
    </citation>
    <scope>NUCLEOTIDE SEQUENCE [LARGE SCALE GENOMIC DNA]</scope>
    <source>
        <strain evidence="1 2">NBRC 108639</strain>
    </source>
</reference>